<dbReference type="EC" id="3.1.-.-" evidence="8"/>
<gene>
    <name evidence="8" type="primary">xni</name>
    <name evidence="8" type="synonym">ygdG</name>
    <name evidence="9" type="ORF">NVI5450_2207</name>
</gene>
<dbReference type="GO" id="GO:0033567">
    <property type="term" value="P:DNA replication, Okazaki fragment processing"/>
    <property type="evidence" value="ECO:0007669"/>
    <property type="project" value="UniProtKB-UniRule"/>
</dbReference>
<dbReference type="SMART" id="SM00279">
    <property type="entry name" value="HhH2"/>
    <property type="match status" value="1"/>
</dbReference>
<dbReference type="AlphaFoldDB" id="A0A090IKB2"/>
<dbReference type="OrthoDB" id="8070997at2"/>
<dbReference type="CDD" id="cd09898">
    <property type="entry name" value="H3TH_53EXO"/>
    <property type="match status" value="1"/>
</dbReference>
<keyword evidence="2 8" id="KW-0479">Metal-binding</keyword>
<dbReference type="HOGENOM" id="CLU_004675_1_2_6"/>
<dbReference type="SUPFAM" id="SSF88723">
    <property type="entry name" value="PIN domain-like"/>
    <property type="match status" value="1"/>
</dbReference>
<feature type="binding site" evidence="8">
    <location>
        <position position="180"/>
    </location>
    <ligand>
        <name>K(+)</name>
        <dbReference type="ChEBI" id="CHEBI:29103"/>
    </ligand>
</feature>
<comment type="cofactor">
    <cofactor evidence="8">
        <name>K(+)</name>
        <dbReference type="ChEBI" id="CHEBI:29103"/>
    </cofactor>
    <text evidence="8">Binds 1 K(+) per subunit. The potassium ion strongly increases the affinity for DNA.</text>
</comment>
<proteinExistence type="inferred from homology"/>
<dbReference type="RefSeq" id="WP_045111841.1">
    <property type="nucleotide sequence ID" value="NZ_CAWRBC010000048.1"/>
</dbReference>
<dbReference type="InterPro" id="IPR036279">
    <property type="entry name" value="5-3_exonuclease_C_sf"/>
</dbReference>
<comment type="cofactor">
    <cofactor evidence="8">
        <name>Mg(2+)</name>
        <dbReference type="ChEBI" id="CHEBI:18420"/>
    </cofactor>
    <text evidence="8">Binds 2 Mg(2+) per subunit. Only one magnesium ion has a direct interaction with the protein, the other interactions are indirect.</text>
</comment>
<keyword evidence="1 8" id="KW-0540">Nuclease</keyword>
<feature type="binding site" evidence="8">
    <location>
        <position position="191"/>
    </location>
    <ligand>
        <name>K(+)</name>
        <dbReference type="ChEBI" id="CHEBI:29103"/>
    </ligand>
</feature>
<dbReference type="InterPro" id="IPR008918">
    <property type="entry name" value="HhH2"/>
</dbReference>
<keyword evidence="7 8" id="KW-0238">DNA-binding</keyword>
<evidence type="ECO:0000313" key="9">
    <source>
        <dbReference type="EMBL" id="SGY99557.1"/>
    </source>
</evidence>
<keyword evidence="4 8" id="KW-0378">Hydrolase</keyword>
<reference evidence="9 10" key="1">
    <citation type="submission" date="2016-11" db="EMBL/GenBank/DDBJ databases">
        <authorList>
            <person name="Jaros S."/>
            <person name="Januszkiewicz K."/>
            <person name="Wedrychowicz H."/>
        </authorList>
    </citation>
    <scope>NUCLEOTIDE SEQUENCE [LARGE SCALE GENOMIC DNA]</scope>
    <source>
        <strain evidence="9">NVI 5450</strain>
    </source>
</reference>
<keyword evidence="3 8" id="KW-0255">Endonuclease</keyword>
<dbReference type="PANTHER" id="PTHR42646:SF2">
    <property type="entry name" value="5'-3' EXONUCLEASE FAMILY PROTEIN"/>
    <property type="match status" value="1"/>
</dbReference>
<dbReference type="PANTHER" id="PTHR42646">
    <property type="entry name" value="FLAP ENDONUCLEASE XNI"/>
    <property type="match status" value="1"/>
</dbReference>
<dbReference type="PATRIC" id="fig|80854.5.peg.4094"/>
<dbReference type="Gene3D" id="1.10.150.20">
    <property type="entry name" value="5' to 3' exonuclease, C-terminal subdomain"/>
    <property type="match status" value="1"/>
</dbReference>
<evidence type="ECO:0000256" key="1">
    <source>
        <dbReference type="ARBA" id="ARBA00022722"/>
    </source>
</evidence>
<dbReference type="InterPro" id="IPR029060">
    <property type="entry name" value="PIN-like_dom_sf"/>
</dbReference>
<dbReference type="GO" id="GO:0008409">
    <property type="term" value="F:5'-3' exonuclease activity"/>
    <property type="evidence" value="ECO:0007669"/>
    <property type="project" value="InterPro"/>
</dbReference>
<dbReference type="GO" id="GO:0000287">
    <property type="term" value="F:magnesium ion binding"/>
    <property type="evidence" value="ECO:0007669"/>
    <property type="project" value="UniProtKB-UniRule"/>
</dbReference>
<dbReference type="InterPro" id="IPR020046">
    <property type="entry name" value="5-3_exonucl_a-hlix_arch_N"/>
</dbReference>
<keyword evidence="5 8" id="KW-0460">Magnesium</keyword>
<protein>
    <recommendedName>
        <fullName evidence="8">Flap endonuclease Xni</fullName>
        <shortName evidence="8">FEN</shortName>
        <ecNumber evidence="8">3.1.-.-</ecNumber>
    </recommendedName>
</protein>
<dbReference type="Pfam" id="PF01367">
    <property type="entry name" value="5_3_exonuc"/>
    <property type="match status" value="1"/>
</dbReference>
<dbReference type="InterPro" id="IPR002421">
    <property type="entry name" value="5-3_exonuclease"/>
</dbReference>
<comment type="caution">
    <text evidence="8">Lacks conserved residue(s) required for the propagation of feature annotation.</text>
</comment>
<dbReference type="CDD" id="cd09859">
    <property type="entry name" value="PIN_53EXO"/>
    <property type="match status" value="1"/>
</dbReference>
<dbReference type="InterPro" id="IPR022895">
    <property type="entry name" value="Xni"/>
</dbReference>
<evidence type="ECO:0000256" key="5">
    <source>
        <dbReference type="ARBA" id="ARBA00022842"/>
    </source>
</evidence>
<evidence type="ECO:0000256" key="7">
    <source>
        <dbReference type="ARBA" id="ARBA00023125"/>
    </source>
</evidence>
<comment type="function">
    <text evidence="8">Has flap endonuclease activity. During DNA replication, flap endonucleases cleave the 5'-overhanging flap structure that is generated by displacement synthesis when DNA polymerase encounters the 5'-end of a downstream Okazaki fragment.</text>
</comment>
<name>A0A090IKB2_9GAMM</name>
<evidence type="ECO:0000256" key="4">
    <source>
        <dbReference type="ARBA" id="ARBA00022801"/>
    </source>
</evidence>
<evidence type="ECO:0000256" key="6">
    <source>
        <dbReference type="ARBA" id="ARBA00022958"/>
    </source>
</evidence>
<dbReference type="SUPFAM" id="SSF47807">
    <property type="entry name" value="5' to 3' exonuclease, C-terminal subdomain"/>
    <property type="match status" value="1"/>
</dbReference>
<dbReference type="Proteomes" id="UP000183794">
    <property type="component" value="Unassembled WGS sequence"/>
</dbReference>
<comment type="similarity">
    <text evidence="8">Belongs to the Xni family.</text>
</comment>
<dbReference type="InterPro" id="IPR038969">
    <property type="entry name" value="FEN"/>
</dbReference>
<dbReference type="FunFam" id="1.10.150.20:FF:000003">
    <property type="entry name" value="DNA polymerase I"/>
    <property type="match status" value="1"/>
</dbReference>
<dbReference type="SMART" id="SM00475">
    <property type="entry name" value="53EXOc"/>
    <property type="match status" value="1"/>
</dbReference>
<evidence type="ECO:0000313" key="10">
    <source>
        <dbReference type="Proteomes" id="UP000183794"/>
    </source>
</evidence>
<feature type="region of interest" description="Interaction with DNA" evidence="8">
    <location>
        <begin position="193"/>
        <end position="198"/>
    </location>
</feature>
<dbReference type="NCBIfam" id="NF007017">
    <property type="entry name" value="PRK09482.1"/>
    <property type="match status" value="1"/>
</dbReference>
<dbReference type="KEGG" id="mvs:MVIS_3869"/>
<dbReference type="HAMAP" id="MF_01192">
    <property type="entry name" value="Xni"/>
    <property type="match status" value="1"/>
</dbReference>
<dbReference type="GO" id="GO:0003677">
    <property type="term" value="F:DNA binding"/>
    <property type="evidence" value="ECO:0007669"/>
    <property type="project" value="UniProtKB-UniRule"/>
</dbReference>
<sequence>MAKNHLLIIDALNLIRRVHAVQLNQSNDPVAQISATRETIKQAVRKLLAITAPTHVVAVFDAEQTGWRHEIYPDYKANRKPMPESLQQALNLIQDDLWDLNVDSLLTEQDEADDLIATLAVKMSAQQQQVTIISTDKGYCQLLNPYIQIRDYFNKRWLDQNFIDDKFGVQPQQLADYWALTGISGSHLAGVAGIGPKTATQLLTQHVTLDAIYASEELKPKLREKLDTHKEMAYITQQLAQLKIDIPLGFNLKDLRYQP</sequence>
<dbReference type="STRING" id="80854.MVIS_3869"/>
<dbReference type="GO" id="GO:0017108">
    <property type="term" value="F:5'-flap endonuclease activity"/>
    <property type="evidence" value="ECO:0007669"/>
    <property type="project" value="UniProtKB-UniRule"/>
</dbReference>
<dbReference type="Gene3D" id="3.40.50.1010">
    <property type="entry name" value="5'-nuclease"/>
    <property type="match status" value="1"/>
</dbReference>
<organism evidence="9 10">
    <name type="scientific">Moritella viscosa</name>
    <dbReference type="NCBI Taxonomy" id="80854"/>
    <lineage>
        <taxon>Bacteria</taxon>
        <taxon>Pseudomonadati</taxon>
        <taxon>Pseudomonadota</taxon>
        <taxon>Gammaproteobacteria</taxon>
        <taxon>Alteromonadales</taxon>
        <taxon>Moritellaceae</taxon>
        <taxon>Moritella</taxon>
    </lineage>
</organism>
<evidence type="ECO:0000256" key="2">
    <source>
        <dbReference type="ARBA" id="ARBA00022723"/>
    </source>
</evidence>
<dbReference type="InterPro" id="IPR020045">
    <property type="entry name" value="DNA_polI_H3TH"/>
</dbReference>
<dbReference type="EMBL" id="FPLD01000060">
    <property type="protein sequence ID" value="SGY99557.1"/>
    <property type="molecule type" value="Genomic_DNA"/>
</dbReference>
<accession>A0A090IKB2</accession>
<keyword evidence="6 8" id="KW-0630">Potassium</keyword>
<dbReference type="Pfam" id="PF02739">
    <property type="entry name" value="5_3_exonuc_N"/>
    <property type="match status" value="1"/>
</dbReference>
<evidence type="ECO:0000256" key="8">
    <source>
        <dbReference type="HAMAP-Rule" id="MF_01192"/>
    </source>
</evidence>
<feature type="binding site" evidence="8">
    <location>
        <position position="113"/>
    </location>
    <ligand>
        <name>Mg(2+)</name>
        <dbReference type="ChEBI" id="CHEBI:18420"/>
    </ligand>
</feature>
<evidence type="ECO:0000256" key="3">
    <source>
        <dbReference type="ARBA" id="ARBA00022759"/>
    </source>
</evidence>
<feature type="binding site" evidence="8">
    <location>
        <position position="194"/>
    </location>
    <ligand>
        <name>K(+)</name>
        <dbReference type="ChEBI" id="CHEBI:29103"/>
    </ligand>
</feature>
<dbReference type="GO" id="GO:0030955">
    <property type="term" value="F:potassium ion binding"/>
    <property type="evidence" value="ECO:0007669"/>
    <property type="project" value="UniProtKB-UniRule"/>
</dbReference>